<feature type="region of interest" description="Disordered" evidence="18">
    <location>
        <begin position="154"/>
        <end position="173"/>
    </location>
</feature>
<keyword evidence="13" id="KW-0472">Membrane</keyword>
<keyword evidence="10" id="KW-0862">Zinc</keyword>
<dbReference type="InterPro" id="IPR045859">
    <property type="entry name" value="RING-HC_PEX2"/>
</dbReference>
<keyword evidence="4" id="KW-0813">Transport</keyword>
<dbReference type="Proteomes" id="UP000019132">
    <property type="component" value="Unassembled WGS sequence"/>
</dbReference>
<evidence type="ECO:0000256" key="2">
    <source>
        <dbReference type="ARBA" id="ARBA00004906"/>
    </source>
</evidence>
<comment type="pathway">
    <text evidence="2">Protein modification; protein ubiquitination.</text>
</comment>
<keyword evidence="5" id="KW-0808">Transferase</keyword>
<protein>
    <recommendedName>
        <fullName evidence="17">RING-type E3 ubiquitin transferase (cysteine targeting)</fullName>
        <ecNumber evidence="17">2.3.2.36</ecNumber>
    </recommendedName>
    <alternativeName>
        <fullName evidence="15">Peroxin-2</fullName>
    </alternativeName>
</protein>
<comment type="similarity">
    <text evidence="3">Belongs to the pex2/pex10/pex12 family.</text>
</comment>
<dbReference type="InterPro" id="IPR017907">
    <property type="entry name" value="Znf_RING_CS"/>
</dbReference>
<keyword evidence="7" id="KW-0479">Metal-binding</keyword>
<evidence type="ECO:0000256" key="12">
    <source>
        <dbReference type="ARBA" id="ARBA00022989"/>
    </source>
</evidence>
<proteinExistence type="inferred from homology"/>
<accession>K3WKB2</accession>
<evidence type="ECO:0000256" key="6">
    <source>
        <dbReference type="ARBA" id="ARBA00022692"/>
    </source>
</evidence>
<reference evidence="20" key="3">
    <citation type="submission" date="2015-02" db="UniProtKB">
        <authorList>
            <consortium name="EnsemblProtists"/>
        </authorList>
    </citation>
    <scope>IDENTIFICATION</scope>
    <source>
        <strain evidence="20">DAOM BR144</strain>
    </source>
</reference>
<dbReference type="GO" id="GO:0016558">
    <property type="term" value="P:protein import into peroxisome matrix"/>
    <property type="evidence" value="ECO:0007669"/>
    <property type="project" value="InterPro"/>
</dbReference>
<evidence type="ECO:0000256" key="5">
    <source>
        <dbReference type="ARBA" id="ARBA00022679"/>
    </source>
</evidence>
<dbReference type="AlphaFoldDB" id="K3WKB2"/>
<evidence type="ECO:0000256" key="17">
    <source>
        <dbReference type="ARBA" id="ARBA00034523"/>
    </source>
</evidence>
<evidence type="ECO:0000256" key="3">
    <source>
        <dbReference type="ARBA" id="ARBA00008704"/>
    </source>
</evidence>
<dbReference type="GO" id="GO:0005778">
    <property type="term" value="C:peroxisomal membrane"/>
    <property type="evidence" value="ECO:0007669"/>
    <property type="project" value="UniProtKB-SubCell"/>
</dbReference>
<dbReference type="eggNOG" id="KOG2879">
    <property type="taxonomic scope" value="Eukaryota"/>
</dbReference>
<keyword evidence="12" id="KW-1133">Transmembrane helix</keyword>
<dbReference type="CDD" id="cd16526">
    <property type="entry name" value="RING-HC_PEX2"/>
    <property type="match status" value="1"/>
</dbReference>
<organism evidence="20 21">
    <name type="scientific">Globisporangium ultimum (strain ATCC 200006 / CBS 805.95 / DAOM BR144)</name>
    <name type="common">Pythium ultimum</name>
    <dbReference type="NCBI Taxonomy" id="431595"/>
    <lineage>
        <taxon>Eukaryota</taxon>
        <taxon>Sar</taxon>
        <taxon>Stramenopiles</taxon>
        <taxon>Oomycota</taxon>
        <taxon>Peronosporomycetes</taxon>
        <taxon>Pythiales</taxon>
        <taxon>Pythiaceae</taxon>
        <taxon>Globisporangium</taxon>
    </lineage>
</organism>
<comment type="catalytic activity">
    <reaction evidence="16">
        <text>[E2 ubiquitin-conjugating enzyme]-S-ubiquitinyl-L-cysteine + [acceptor protein]-L-cysteine = [E2 ubiquitin-conjugating enzyme]-L-cysteine + [acceptor protein]-S-ubiquitinyl-L-cysteine.</text>
        <dbReference type="EC" id="2.3.2.36"/>
    </reaction>
</comment>
<dbReference type="PROSITE" id="PS00518">
    <property type="entry name" value="ZF_RING_1"/>
    <property type="match status" value="1"/>
</dbReference>
<dbReference type="InterPro" id="IPR025654">
    <property type="entry name" value="PEX2/10"/>
</dbReference>
<dbReference type="VEuPathDB" id="FungiDB:PYU1_G005393"/>
<dbReference type="Gene3D" id="3.30.40.10">
    <property type="entry name" value="Zinc/RING finger domain, C3HC4 (zinc finger)"/>
    <property type="match status" value="1"/>
</dbReference>
<keyword evidence="11" id="KW-0653">Protein transport</keyword>
<keyword evidence="21" id="KW-1185">Reference proteome</keyword>
<reference evidence="21" key="1">
    <citation type="journal article" date="2010" name="Genome Biol.">
        <title>Genome sequence of the necrotrophic plant pathogen Pythium ultimum reveals original pathogenicity mechanisms and effector repertoire.</title>
        <authorList>
            <person name="Levesque C.A."/>
            <person name="Brouwer H."/>
            <person name="Cano L."/>
            <person name="Hamilton J.P."/>
            <person name="Holt C."/>
            <person name="Huitema E."/>
            <person name="Raffaele S."/>
            <person name="Robideau G.P."/>
            <person name="Thines M."/>
            <person name="Win J."/>
            <person name="Zerillo M.M."/>
            <person name="Beakes G.W."/>
            <person name="Boore J.L."/>
            <person name="Busam D."/>
            <person name="Dumas B."/>
            <person name="Ferriera S."/>
            <person name="Fuerstenberg S.I."/>
            <person name="Gachon C.M."/>
            <person name="Gaulin E."/>
            <person name="Govers F."/>
            <person name="Grenville-Briggs L."/>
            <person name="Horner N."/>
            <person name="Hostetler J."/>
            <person name="Jiang R.H."/>
            <person name="Johnson J."/>
            <person name="Krajaejun T."/>
            <person name="Lin H."/>
            <person name="Meijer H.J."/>
            <person name="Moore B."/>
            <person name="Morris P."/>
            <person name="Phuntmart V."/>
            <person name="Puiu D."/>
            <person name="Shetty J."/>
            <person name="Stajich J.E."/>
            <person name="Tripathy S."/>
            <person name="Wawra S."/>
            <person name="van West P."/>
            <person name="Whitty B.R."/>
            <person name="Coutinho P.M."/>
            <person name="Henrissat B."/>
            <person name="Martin F."/>
            <person name="Thomas P.D."/>
            <person name="Tyler B.M."/>
            <person name="De Vries R.P."/>
            <person name="Kamoun S."/>
            <person name="Yandell M."/>
            <person name="Tisserat N."/>
            <person name="Buell C.R."/>
        </authorList>
    </citation>
    <scope>NUCLEOTIDE SEQUENCE</scope>
    <source>
        <strain evidence="21">DAOM:BR144</strain>
    </source>
</reference>
<evidence type="ECO:0000256" key="1">
    <source>
        <dbReference type="ARBA" id="ARBA00004585"/>
    </source>
</evidence>
<evidence type="ECO:0000256" key="13">
    <source>
        <dbReference type="ARBA" id="ARBA00023136"/>
    </source>
</evidence>
<keyword evidence="14" id="KW-0576">Peroxisome</keyword>
<feature type="compositionally biased region" description="Low complexity" evidence="18">
    <location>
        <begin position="154"/>
        <end position="164"/>
    </location>
</feature>
<evidence type="ECO:0000256" key="9">
    <source>
        <dbReference type="ARBA" id="ARBA00022786"/>
    </source>
</evidence>
<sequence>MSSSSVPPHVKASQAALAECQQPLQQLTDAPSPQTRLQYARLGDPRVGLRVNKWDALILDSEILGLLKTPMKSMFSMFEPGVMDRVKPEIDALLGAMLFAFSTGINRPTPGMKLENVQFAQSTLTHKRIGALFLLSVGVPYAWKRVFRYISSSRWTSPPRSESSESSDNEEGEARRTRILRVMKWLETFVISCQFANLLVFLRKGTYRSLPERCLGMQMESIAPSTTPRSINFEYMTRHLLWDGLMEFGNFVLPFLTWSRNRATSRLRGEDADTAGSRSQCTLCGITPPQTPYITSCKHVYCYYCLQTAVAGDEDFA</sequence>
<dbReference type="GO" id="GO:0061630">
    <property type="term" value="F:ubiquitin protein ligase activity"/>
    <property type="evidence" value="ECO:0007669"/>
    <property type="project" value="UniProtKB-EC"/>
</dbReference>
<dbReference type="SUPFAM" id="SSF57850">
    <property type="entry name" value="RING/U-box"/>
    <property type="match status" value="1"/>
</dbReference>
<evidence type="ECO:0000256" key="7">
    <source>
        <dbReference type="ARBA" id="ARBA00022723"/>
    </source>
</evidence>
<evidence type="ECO:0000256" key="16">
    <source>
        <dbReference type="ARBA" id="ARBA00034438"/>
    </source>
</evidence>
<dbReference type="GO" id="GO:0008270">
    <property type="term" value="F:zinc ion binding"/>
    <property type="evidence" value="ECO:0007669"/>
    <property type="project" value="UniProtKB-KW"/>
</dbReference>
<evidence type="ECO:0000256" key="14">
    <source>
        <dbReference type="ARBA" id="ARBA00023140"/>
    </source>
</evidence>
<evidence type="ECO:0000259" key="19">
    <source>
        <dbReference type="Pfam" id="PF04757"/>
    </source>
</evidence>
<dbReference type="HOGENOM" id="CLU_024591_3_2_1"/>
<dbReference type="EC" id="2.3.2.36" evidence="17"/>
<dbReference type="InterPro" id="IPR013083">
    <property type="entry name" value="Znf_RING/FYVE/PHD"/>
</dbReference>
<dbReference type="EMBL" id="GL376633">
    <property type="status" value="NOT_ANNOTATED_CDS"/>
    <property type="molecule type" value="Genomic_DNA"/>
</dbReference>
<evidence type="ECO:0000313" key="20">
    <source>
        <dbReference type="EnsemblProtists" id="PYU1_T005404"/>
    </source>
</evidence>
<feature type="domain" description="Pex N-terminal" evidence="19">
    <location>
        <begin position="60"/>
        <end position="257"/>
    </location>
</feature>
<comment type="subcellular location">
    <subcellularLocation>
        <location evidence="1">Peroxisome membrane</location>
        <topology evidence="1">Multi-pass membrane protein</topology>
    </subcellularLocation>
</comment>
<evidence type="ECO:0000256" key="8">
    <source>
        <dbReference type="ARBA" id="ARBA00022771"/>
    </source>
</evidence>
<dbReference type="OMA" id="WHGLMEL"/>
<keyword evidence="6" id="KW-0812">Transmembrane</keyword>
<dbReference type="InParanoid" id="K3WKB2"/>
<dbReference type="InterPro" id="IPR006845">
    <property type="entry name" value="Pex_N"/>
</dbReference>
<dbReference type="PANTHER" id="PTHR48178">
    <property type="entry name" value="PEROXISOME BIOGENESIS FACTOR 2"/>
    <property type="match status" value="1"/>
</dbReference>
<evidence type="ECO:0000313" key="21">
    <source>
        <dbReference type="Proteomes" id="UP000019132"/>
    </source>
</evidence>
<evidence type="ECO:0000256" key="18">
    <source>
        <dbReference type="SAM" id="MobiDB-lite"/>
    </source>
</evidence>
<dbReference type="PANTHER" id="PTHR48178:SF1">
    <property type="entry name" value="PEROXISOME BIOGENESIS FACTOR 2"/>
    <property type="match status" value="1"/>
</dbReference>
<evidence type="ECO:0000256" key="11">
    <source>
        <dbReference type="ARBA" id="ARBA00022927"/>
    </source>
</evidence>
<dbReference type="Pfam" id="PF04757">
    <property type="entry name" value="Pex2_Pex12"/>
    <property type="match status" value="1"/>
</dbReference>
<reference evidence="21" key="2">
    <citation type="submission" date="2010-04" db="EMBL/GenBank/DDBJ databases">
        <authorList>
            <person name="Buell R."/>
            <person name="Hamilton J."/>
            <person name="Hostetler J."/>
        </authorList>
    </citation>
    <scope>NUCLEOTIDE SEQUENCE [LARGE SCALE GENOMIC DNA]</scope>
    <source>
        <strain evidence="21">DAOM:BR144</strain>
    </source>
</reference>
<keyword evidence="9" id="KW-0833">Ubl conjugation pathway</keyword>
<evidence type="ECO:0000256" key="15">
    <source>
        <dbReference type="ARBA" id="ARBA00032511"/>
    </source>
</evidence>
<keyword evidence="8" id="KW-0863">Zinc-finger</keyword>
<evidence type="ECO:0000256" key="4">
    <source>
        <dbReference type="ARBA" id="ARBA00022448"/>
    </source>
</evidence>
<name>K3WKB2_GLOUD</name>
<evidence type="ECO:0000256" key="10">
    <source>
        <dbReference type="ARBA" id="ARBA00022833"/>
    </source>
</evidence>
<dbReference type="STRING" id="431595.K3WKB2"/>
<dbReference type="EnsemblProtists" id="PYU1_T005404">
    <property type="protein sequence ID" value="PYU1_T005404"/>
    <property type="gene ID" value="PYU1_G005393"/>
</dbReference>